<protein>
    <recommendedName>
        <fullName evidence="4">DNA-binding protein</fullName>
    </recommendedName>
</protein>
<dbReference type="Proteomes" id="UP000234857">
    <property type="component" value="Unassembled WGS sequence"/>
</dbReference>
<dbReference type="Pfam" id="PF00216">
    <property type="entry name" value="Bac_DNA_binding"/>
    <property type="match status" value="1"/>
</dbReference>
<dbReference type="SMART" id="SM00411">
    <property type="entry name" value="BHL"/>
    <property type="match status" value="1"/>
</dbReference>
<dbReference type="SUPFAM" id="SSF47729">
    <property type="entry name" value="IHF-like DNA-binding proteins"/>
    <property type="match status" value="1"/>
</dbReference>
<name>A0A2N5ZCH1_MUIH1</name>
<evidence type="ECO:0000256" key="1">
    <source>
        <dbReference type="RuleBase" id="RU003939"/>
    </source>
</evidence>
<gene>
    <name evidence="2" type="ORF">C0601_10400</name>
</gene>
<comment type="caution">
    <text evidence="2">The sequence shown here is derived from an EMBL/GenBank/DDBJ whole genome shotgun (WGS) entry which is preliminary data.</text>
</comment>
<evidence type="ECO:0000313" key="2">
    <source>
        <dbReference type="EMBL" id="PLX16371.1"/>
    </source>
</evidence>
<dbReference type="InterPro" id="IPR010992">
    <property type="entry name" value="IHF-like_DNA-bd_dom_sf"/>
</dbReference>
<comment type="similarity">
    <text evidence="1">Belongs to the bacterial histone-like protein family.</text>
</comment>
<sequence>MAKKELIKKVALKLDITQELATRVYDETVNVLVEELKEKGKTNIPYLGTLNATKTTARKFKLPNGQTGKSKARKTIKYKPSKKLLKKV</sequence>
<evidence type="ECO:0000313" key="3">
    <source>
        <dbReference type="Proteomes" id="UP000234857"/>
    </source>
</evidence>
<organism evidence="2 3">
    <name type="scientific">Muiribacterium halophilum</name>
    <dbReference type="NCBI Taxonomy" id="2053465"/>
    <lineage>
        <taxon>Bacteria</taxon>
        <taxon>Candidatus Muiribacteriota</taxon>
        <taxon>Candidatus Muiribacteriia</taxon>
        <taxon>Candidatus Muiribacteriales</taxon>
        <taxon>Candidatus Muiribacteriaceae</taxon>
        <taxon>Candidatus Muiribacterium</taxon>
    </lineage>
</organism>
<accession>A0A2N5ZCH1</accession>
<proteinExistence type="inferred from homology"/>
<reference evidence="2 3" key="1">
    <citation type="submission" date="2017-11" db="EMBL/GenBank/DDBJ databases">
        <title>Genome-resolved metagenomics identifies genetic mobility, metabolic interactions, and unexpected diversity in perchlorate-reducing communities.</title>
        <authorList>
            <person name="Barnum T.P."/>
            <person name="Figueroa I.A."/>
            <person name="Carlstrom C.I."/>
            <person name="Lucas L.N."/>
            <person name="Engelbrektson A.L."/>
            <person name="Coates J.D."/>
        </authorList>
    </citation>
    <scope>NUCLEOTIDE SEQUENCE [LARGE SCALE GENOMIC DNA]</scope>
    <source>
        <strain evidence="2">BM706</strain>
    </source>
</reference>
<dbReference type="GO" id="GO:0003677">
    <property type="term" value="F:DNA binding"/>
    <property type="evidence" value="ECO:0007669"/>
    <property type="project" value="InterPro"/>
</dbReference>
<dbReference type="AlphaFoldDB" id="A0A2N5ZCH1"/>
<dbReference type="GO" id="GO:0030527">
    <property type="term" value="F:structural constituent of chromatin"/>
    <property type="evidence" value="ECO:0007669"/>
    <property type="project" value="InterPro"/>
</dbReference>
<dbReference type="Gene3D" id="4.10.520.10">
    <property type="entry name" value="IHF-like DNA-binding proteins"/>
    <property type="match status" value="1"/>
</dbReference>
<evidence type="ECO:0008006" key="4">
    <source>
        <dbReference type="Google" id="ProtNLM"/>
    </source>
</evidence>
<dbReference type="EMBL" id="PKTG01000116">
    <property type="protein sequence ID" value="PLX16371.1"/>
    <property type="molecule type" value="Genomic_DNA"/>
</dbReference>
<dbReference type="InterPro" id="IPR000119">
    <property type="entry name" value="Hist_DNA-bd"/>
</dbReference>